<protein>
    <recommendedName>
        <fullName evidence="9">2,5-diamino-6-(ribosylamino)-4(3H)-pyrimidinone 5'-phosphate reductase</fullName>
        <ecNumber evidence="9">1.1.1.302</ecNumber>
    </recommendedName>
</protein>
<reference evidence="11" key="1">
    <citation type="submission" date="2021-04" db="EMBL/GenBank/DDBJ databases">
        <title>Genomic insights into ecological role and evolution of a novel Thermoplasmata order Candidatus Sysuiplasmatales.</title>
        <authorList>
            <person name="Yuan Y."/>
        </authorList>
    </citation>
    <scope>NUCLEOTIDE SEQUENCE</scope>
    <source>
        <strain evidence="11">YP2-bin.285</strain>
    </source>
</reference>
<evidence type="ECO:0000313" key="12">
    <source>
        <dbReference type="Proteomes" id="UP000716004"/>
    </source>
</evidence>
<comment type="pathway">
    <text evidence="1">Cofactor biosynthesis; riboflavin biosynthesis.</text>
</comment>
<evidence type="ECO:0000256" key="1">
    <source>
        <dbReference type="ARBA" id="ARBA00005104"/>
    </source>
</evidence>
<dbReference type="PANTHER" id="PTHR38011:SF7">
    <property type="entry name" value="2,5-DIAMINO-6-RIBOSYLAMINO-4(3H)-PYRIMIDINONE 5'-PHOSPHATE REDUCTASE"/>
    <property type="match status" value="1"/>
</dbReference>
<evidence type="ECO:0000256" key="9">
    <source>
        <dbReference type="NCBIfam" id="TIGR01508"/>
    </source>
</evidence>
<keyword evidence="5" id="KW-0521">NADP</keyword>
<dbReference type="UniPathway" id="UPA00275"/>
<dbReference type="PANTHER" id="PTHR38011">
    <property type="entry name" value="DIHYDROFOLATE REDUCTASE FAMILY PROTEIN (AFU_ORTHOLOGUE AFUA_8G06820)"/>
    <property type="match status" value="1"/>
</dbReference>
<keyword evidence="4" id="KW-0686">Riboflavin biosynthesis</keyword>
<dbReference type="NCBIfam" id="TIGR01508">
    <property type="entry name" value="rib_reduct_arch"/>
    <property type="match status" value="1"/>
</dbReference>
<sequence length="220" mass="23723">MHRPRVAVNCAASIDGKLSSAARKGIMLSSPEDAVRVMRLRGSCDAIAVGVNTVIADDPRLTVRGTGGKKRPLRVVFDSAGRIPPHSRVLDGTAETVVFTCKGSGLSLDSAKVITCGQGRVDLRRALAHLYRMGVRSLLVEGGGELIFSFLSLDLVDSLTVYTSPIVIGGRASPTIADGPGFRRSSSFRQFRLVNLRRLGEGFVATYVPMRRERSRTPDK</sequence>
<dbReference type="InterPro" id="IPR024072">
    <property type="entry name" value="DHFR-like_dom_sf"/>
</dbReference>
<proteinExistence type="inferred from homology"/>
<gene>
    <name evidence="11" type="ORF">J9259_05370</name>
</gene>
<evidence type="ECO:0000313" key="11">
    <source>
        <dbReference type="EMBL" id="MBX8631931.1"/>
    </source>
</evidence>
<dbReference type="EC" id="1.1.1.302" evidence="9"/>
<evidence type="ECO:0000256" key="6">
    <source>
        <dbReference type="ARBA" id="ARBA00023002"/>
    </source>
</evidence>
<dbReference type="Proteomes" id="UP000716004">
    <property type="component" value="Unassembled WGS sequence"/>
</dbReference>
<dbReference type="Pfam" id="PF01872">
    <property type="entry name" value="RibD_C"/>
    <property type="match status" value="1"/>
</dbReference>
<dbReference type="NCBIfam" id="TIGR00227">
    <property type="entry name" value="ribD_Cterm"/>
    <property type="match status" value="1"/>
</dbReference>
<evidence type="ECO:0000256" key="3">
    <source>
        <dbReference type="ARBA" id="ARBA00011738"/>
    </source>
</evidence>
<comment type="similarity">
    <text evidence="2">Belongs to the HTP reductase family.</text>
</comment>
<evidence type="ECO:0000256" key="4">
    <source>
        <dbReference type="ARBA" id="ARBA00022619"/>
    </source>
</evidence>
<dbReference type="InterPro" id="IPR002734">
    <property type="entry name" value="RibDG_C"/>
</dbReference>
<keyword evidence="6 11" id="KW-0560">Oxidoreductase</keyword>
<evidence type="ECO:0000256" key="7">
    <source>
        <dbReference type="ARBA" id="ARBA00047550"/>
    </source>
</evidence>
<evidence type="ECO:0000256" key="2">
    <source>
        <dbReference type="ARBA" id="ARBA00009723"/>
    </source>
</evidence>
<dbReference type="EMBL" id="JAGVSJ010000011">
    <property type="protein sequence ID" value="MBX8631931.1"/>
    <property type="molecule type" value="Genomic_DNA"/>
</dbReference>
<organism evidence="11 12">
    <name type="scientific">Candidatus Sysuiplasma superficiale</name>
    <dbReference type="NCBI Taxonomy" id="2823368"/>
    <lineage>
        <taxon>Archaea</taxon>
        <taxon>Methanobacteriati</taxon>
        <taxon>Thermoplasmatota</taxon>
        <taxon>Thermoplasmata</taxon>
        <taxon>Candidatus Sysuiplasmatales</taxon>
        <taxon>Candidatus Sysuiplasmataceae</taxon>
        <taxon>Candidatus Sysuiplasma</taxon>
    </lineage>
</organism>
<dbReference type="SUPFAM" id="SSF53597">
    <property type="entry name" value="Dihydrofolate reductase-like"/>
    <property type="match status" value="1"/>
</dbReference>
<evidence type="ECO:0000259" key="10">
    <source>
        <dbReference type="Pfam" id="PF01872"/>
    </source>
</evidence>
<comment type="caution">
    <text evidence="11">The sequence shown here is derived from an EMBL/GenBank/DDBJ whole genome shotgun (WGS) entry which is preliminary data.</text>
</comment>
<name>A0A8J7YPG2_9ARCH</name>
<evidence type="ECO:0000256" key="8">
    <source>
        <dbReference type="ARBA" id="ARBA00049020"/>
    </source>
</evidence>
<accession>A0A8J7YPG2</accession>
<comment type="subunit">
    <text evidence="3">Homodimer.</text>
</comment>
<feature type="domain" description="Bacterial bifunctional deaminase-reductase C-terminal" evidence="10">
    <location>
        <begin position="4"/>
        <end position="204"/>
    </location>
</feature>
<dbReference type="Gene3D" id="3.40.430.10">
    <property type="entry name" value="Dihydrofolate Reductase, subunit A"/>
    <property type="match status" value="1"/>
</dbReference>
<comment type="catalytic activity">
    <reaction evidence="8">
        <text>2,5-diamino-6-(1-D-ribitylamino)pyrimidin-4(3H)-one 5'-phosphate + NADP(+) = 2,5-diamino-6-(1-D-ribosylamino)pyrimidin-4(3H)-one 5'-phosphate + NADPH + H(+)</text>
        <dbReference type="Rhea" id="RHEA:27278"/>
        <dbReference type="ChEBI" id="CHEBI:15378"/>
        <dbReference type="ChEBI" id="CHEBI:57783"/>
        <dbReference type="ChEBI" id="CHEBI:58349"/>
        <dbReference type="ChEBI" id="CHEBI:58890"/>
        <dbReference type="ChEBI" id="CHEBI:59545"/>
        <dbReference type="EC" id="1.1.1.302"/>
    </reaction>
</comment>
<dbReference type="InterPro" id="IPR006401">
    <property type="entry name" value="Rib_reduct_arc"/>
</dbReference>
<dbReference type="GO" id="GO:0009231">
    <property type="term" value="P:riboflavin biosynthetic process"/>
    <property type="evidence" value="ECO:0007669"/>
    <property type="project" value="UniProtKB-UniPathway"/>
</dbReference>
<comment type="catalytic activity">
    <reaction evidence="7">
        <text>2,5-diamino-6-(1-D-ribitylamino)pyrimidin-4(3H)-one 5'-phosphate + NAD(+) = 2,5-diamino-6-(1-D-ribosylamino)pyrimidin-4(3H)-one 5'-phosphate + NADH + H(+)</text>
        <dbReference type="Rhea" id="RHEA:27274"/>
        <dbReference type="ChEBI" id="CHEBI:15378"/>
        <dbReference type="ChEBI" id="CHEBI:57540"/>
        <dbReference type="ChEBI" id="CHEBI:57945"/>
        <dbReference type="ChEBI" id="CHEBI:58890"/>
        <dbReference type="ChEBI" id="CHEBI:59545"/>
        <dbReference type="EC" id="1.1.1.302"/>
    </reaction>
</comment>
<dbReference type="AlphaFoldDB" id="A0A8J7YPG2"/>
<dbReference type="InterPro" id="IPR050765">
    <property type="entry name" value="Riboflavin_Biosynth_HTPR"/>
</dbReference>
<evidence type="ECO:0000256" key="5">
    <source>
        <dbReference type="ARBA" id="ARBA00022857"/>
    </source>
</evidence>
<dbReference type="GO" id="GO:0050661">
    <property type="term" value="F:NADP binding"/>
    <property type="evidence" value="ECO:0007669"/>
    <property type="project" value="InterPro"/>
</dbReference>
<dbReference type="GO" id="GO:0008703">
    <property type="term" value="F:5-amino-6-(5-phosphoribosylamino)uracil reductase activity"/>
    <property type="evidence" value="ECO:0007669"/>
    <property type="project" value="InterPro"/>
</dbReference>
<dbReference type="InterPro" id="IPR011549">
    <property type="entry name" value="RibD_C"/>
</dbReference>